<evidence type="ECO:0000256" key="2">
    <source>
        <dbReference type="PROSITE-ProRule" id="PRU00464"/>
    </source>
</evidence>
<dbReference type="PROSITE" id="PS51084">
    <property type="entry name" value="HIT_2"/>
    <property type="match status" value="1"/>
</dbReference>
<dbReference type="PANTHER" id="PTHR46648:SF1">
    <property type="entry name" value="ADENOSINE 5'-MONOPHOSPHORAMIDASE HNT1"/>
    <property type="match status" value="1"/>
</dbReference>
<dbReference type="Gene3D" id="3.30.428.10">
    <property type="entry name" value="HIT-like"/>
    <property type="match status" value="1"/>
</dbReference>
<evidence type="ECO:0000256" key="1">
    <source>
        <dbReference type="PIRSR" id="PIRSR601310-1"/>
    </source>
</evidence>
<dbReference type="EMBL" id="MFKU01000014">
    <property type="protein sequence ID" value="OGG48392.1"/>
    <property type="molecule type" value="Genomic_DNA"/>
</dbReference>
<proteinExistence type="predicted"/>
<dbReference type="GO" id="GO:0009117">
    <property type="term" value="P:nucleotide metabolic process"/>
    <property type="evidence" value="ECO:0007669"/>
    <property type="project" value="TreeGrafter"/>
</dbReference>
<dbReference type="AlphaFoldDB" id="A0A1F6CHQ2"/>
<comment type="caution">
    <text evidence="2">Lacks conserved residue(s) required for the propagation of feature annotation.</text>
</comment>
<dbReference type="Pfam" id="PF01230">
    <property type="entry name" value="HIT"/>
    <property type="match status" value="1"/>
</dbReference>
<dbReference type="Proteomes" id="UP000178815">
    <property type="component" value="Unassembled WGS sequence"/>
</dbReference>
<evidence type="ECO:0000313" key="4">
    <source>
        <dbReference type="EMBL" id="OGG48392.1"/>
    </source>
</evidence>
<dbReference type="STRING" id="1798481.A2678_03070"/>
<dbReference type="PRINTS" id="PR00332">
    <property type="entry name" value="HISTRIAD"/>
</dbReference>
<reference evidence="4 5" key="1">
    <citation type="journal article" date="2016" name="Nat. Commun.">
        <title>Thousands of microbial genomes shed light on interconnected biogeochemical processes in an aquifer system.</title>
        <authorList>
            <person name="Anantharaman K."/>
            <person name="Brown C.T."/>
            <person name="Hug L.A."/>
            <person name="Sharon I."/>
            <person name="Castelle C.J."/>
            <person name="Probst A.J."/>
            <person name="Thomas B.C."/>
            <person name="Singh A."/>
            <person name="Wilkins M.J."/>
            <person name="Karaoz U."/>
            <person name="Brodie E.L."/>
            <person name="Williams K.H."/>
            <person name="Hubbard S.S."/>
            <person name="Banfield J.F."/>
        </authorList>
    </citation>
    <scope>NUCLEOTIDE SEQUENCE [LARGE SCALE GENOMIC DNA]</scope>
</reference>
<dbReference type="GO" id="GO:0003824">
    <property type="term" value="F:catalytic activity"/>
    <property type="evidence" value="ECO:0007669"/>
    <property type="project" value="InterPro"/>
</dbReference>
<name>A0A1F6CHQ2_9BACT</name>
<organism evidence="4 5">
    <name type="scientific">Candidatus Kaiserbacteria bacterium RIFCSPHIGHO2_01_FULL_53_31</name>
    <dbReference type="NCBI Taxonomy" id="1798481"/>
    <lineage>
        <taxon>Bacteria</taxon>
        <taxon>Candidatus Kaiseribacteriota</taxon>
    </lineage>
</organism>
<accession>A0A1F6CHQ2</accession>
<dbReference type="SUPFAM" id="SSF54197">
    <property type="entry name" value="HIT-like"/>
    <property type="match status" value="1"/>
</dbReference>
<feature type="domain" description="HIT" evidence="3">
    <location>
        <begin position="5"/>
        <end position="114"/>
    </location>
</feature>
<evidence type="ECO:0000259" key="3">
    <source>
        <dbReference type="PROSITE" id="PS51084"/>
    </source>
</evidence>
<protein>
    <recommendedName>
        <fullName evidence="3">HIT domain-containing protein</fullName>
    </recommendedName>
</protein>
<comment type="caution">
    <text evidence="4">The sequence shown here is derived from an EMBL/GenBank/DDBJ whole genome shotgun (WGS) entry which is preliminary data.</text>
</comment>
<dbReference type="InterPro" id="IPR001310">
    <property type="entry name" value="Histidine_triad_HIT"/>
</dbReference>
<dbReference type="InterPro" id="IPR036265">
    <property type="entry name" value="HIT-like_sf"/>
</dbReference>
<sequence>MNDCIFCKIVAGEIPADKVYEDEDFLAFLDIHPASCGHTLIIPKKHYRWVWDLPADRQASPNIGAYFEVAQKIARALQKAFDQEAIWSGIKGDEVPHAHVSILPHSKTKGNKKDFAGNAAKIRANLAA</sequence>
<evidence type="ECO:0000313" key="5">
    <source>
        <dbReference type="Proteomes" id="UP000178815"/>
    </source>
</evidence>
<dbReference type="InterPro" id="IPR011146">
    <property type="entry name" value="HIT-like"/>
</dbReference>
<gene>
    <name evidence="4" type="ORF">A2678_03070</name>
</gene>
<dbReference type="PANTHER" id="PTHR46648">
    <property type="entry name" value="HIT FAMILY PROTEIN 1"/>
    <property type="match status" value="1"/>
</dbReference>
<feature type="active site" description="Tele-AMP-histidine intermediate" evidence="1">
    <location>
        <position position="99"/>
    </location>
</feature>